<dbReference type="Proteomes" id="UP000826651">
    <property type="component" value="Unassembled WGS sequence"/>
</dbReference>
<evidence type="ECO:0000256" key="3">
    <source>
        <dbReference type="ARBA" id="ARBA00022692"/>
    </source>
</evidence>
<keyword evidence="3 7" id="KW-0812">Transmembrane</keyword>
<organism evidence="8 9">
    <name type="scientific">Occultella gossypii</name>
    <dbReference type="NCBI Taxonomy" id="2800820"/>
    <lineage>
        <taxon>Bacteria</taxon>
        <taxon>Bacillati</taxon>
        <taxon>Actinomycetota</taxon>
        <taxon>Actinomycetes</taxon>
        <taxon>Micrococcales</taxon>
        <taxon>Ruaniaceae</taxon>
        <taxon>Occultella</taxon>
    </lineage>
</organism>
<proteinExistence type="predicted"/>
<feature type="transmembrane region" description="Helical" evidence="7">
    <location>
        <begin position="782"/>
        <end position="802"/>
    </location>
</feature>
<evidence type="ECO:0000256" key="4">
    <source>
        <dbReference type="ARBA" id="ARBA00022989"/>
    </source>
</evidence>
<dbReference type="InterPro" id="IPR022791">
    <property type="entry name" value="L-PG_synthase/AglD"/>
</dbReference>
<evidence type="ECO:0000313" key="8">
    <source>
        <dbReference type="EMBL" id="MBZ2194656.1"/>
    </source>
</evidence>
<feature type="transmembrane region" description="Helical" evidence="7">
    <location>
        <begin position="549"/>
        <end position="573"/>
    </location>
</feature>
<feature type="compositionally biased region" description="Basic and acidic residues" evidence="6">
    <location>
        <begin position="1"/>
        <end position="16"/>
    </location>
</feature>
<keyword evidence="9" id="KW-1185">Reference proteome</keyword>
<name>A0ABS7S2T8_9MICO</name>
<sequence>MATEHRAAVNDPHAEPLPDAGAGIAGPKEANRSGRAGRWFAGAPRAPRDRRPSDAVLLGVSVLILLLVLAFARPASTDVRLLESLGEAGWFGSWVWQALLTVLMMWAALLITVAIARGRWHVVRDQVGAAIAAALGAVVVGLTVGSAADVTDALVPWAGDGATYPGLVLAVTTAVVTVTAPQVVAPVRRIGRALVVAGAIAAVATGITGPWGSLTGVAIGWVAAAVVHLIAGSPGGRLTLAQVGQALREIGVDAHDLRYLAMNERGQLLVAGVSADGTALLVRVYGRDAWDSQFMTAVGTSLWYRDREPSARVSRLGQVQHEAFATLLAERSGVPVLPIVAAGLAGDRDALLAIRADARPYTFPGDGTDGDADALAAHYWAAVARLHKIGLSHGSLRPSALMVRSDGSAALADLSQARISPTPFLRAADNAGLLIATAMVLGPERAVAAASAALSGEQFGEVLPLVQPGLLDRTTRKQVRDQGLDLGALRTMAGQAAGVEPPKLAQLRRLSLGKVLTVVVVVLLAYVIVGAISGIGLDNLIAELSAATPGWVIAAILVTPLVQVGSAMSTIGASPRPLRFLPVLALQYAIQFMGLVVPSVAARVALIVRFFQRAGLPSTTAVTVGAIDGASGIVTQAIMLVVLAATGLVSLTLPSGGVEIDIPLALIALGLVAAIAIAWAIPPVRRFLPARLAETHEGLQVLRSPKNLALMLVGNVIAQTFLAVVLSLSLRAFGQELPLTELILIQCVVALFAGLMPVPGGIGVAEAALTGALVAAGVEEATALSTAIVFRLATFYLPPAYGGPALGWLRRRGDV</sequence>
<dbReference type="SUPFAM" id="SSF56112">
    <property type="entry name" value="Protein kinase-like (PK-like)"/>
    <property type="match status" value="1"/>
</dbReference>
<feature type="transmembrane region" description="Helical" evidence="7">
    <location>
        <begin position="94"/>
        <end position="115"/>
    </location>
</feature>
<accession>A0ABS7S2T8</accession>
<comment type="caution">
    <text evidence="8">The sequence shown here is derived from an EMBL/GenBank/DDBJ whole genome shotgun (WGS) entry which is preliminary data.</text>
</comment>
<feature type="transmembrane region" description="Helical" evidence="7">
    <location>
        <begin position="515"/>
        <end position="537"/>
    </location>
</feature>
<dbReference type="RefSeq" id="WP_223401725.1">
    <property type="nucleotide sequence ID" value="NZ_JAGSHT010000001.1"/>
</dbReference>
<feature type="transmembrane region" description="Helical" evidence="7">
    <location>
        <begin position="167"/>
        <end position="187"/>
    </location>
</feature>
<keyword evidence="4 7" id="KW-1133">Transmembrane helix</keyword>
<comment type="subcellular location">
    <subcellularLocation>
        <location evidence="1">Cell membrane</location>
        <topology evidence="1">Multi-pass membrane protein</topology>
    </subcellularLocation>
</comment>
<feature type="transmembrane region" description="Helical" evidence="7">
    <location>
        <begin position="585"/>
        <end position="611"/>
    </location>
</feature>
<evidence type="ECO:0000256" key="7">
    <source>
        <dbReference type="SAM" id="Phobius"/>
    </source>
</evidence>
<dbReference type="InterPro" id="IPR011009">
    <property type="entry name" value="Kinase-like_dom_sf"/>
</dbReference>
<evidence type="ECO:0000256" key="2">
    <source>
        <dbReference type="ARBA" id="ARBA00022475"/>
    </source>
</evidence>
<gene>
    <name evidence="8" type="ORF">KCQ71_00705</name>
</gene>
<evidence type="ECO:0000313" key="9">
    <source>
        <dbReference type="Proteomes" id="UP000826651"/>
    </source>
</evidence>
<protein>
    <submittedName>
        <fullName evidence="8">Flippase-like domain-containing protein</fullName>
    </submittedName>
</protein>
<feature type="transmembrane region" description="Helical" evidence="7">
    <location>
        <begin position="218"/>
        <end position="240"/>
    </location>
</feature>
<reference evidence="8 9" key="1">
    <citation type="submission" date="2021-04" db="EMBL/GenBank/DDBJ databases">
        <title>Ruania sp. nov., isolated from sandy soil of mangrove forest.</title>
        <authorList>
            <person name="Ge X."/>
            <person name="Huang R."/>
            <person name="Liu W."/>
        </authorList>
    </citation>
    <scope>NUCLEOTIDE SEQUENCE [LARGE SCALE GENOMIC DNA]</scope>
    <source>
        <strain evidence="8 9">N2-46</strain>
    </source>
</reference>
<evidence type="ECO:0000256" key="1">
    <source>
        <dbReference type="ARBA" id="ARBA00004651"/>
    </source>
</evidence>
<feature type="transmembrane region" description="Helical" evidence="7">
    <location>
        <begin position="708"/>
        <end position="730"/>
    </location>
</feature>
<feature type="transmembrane region" description="Helical" evidence="7">
    <location>
        <begin position="631"/>
        <end position="653"/>
    </location>
</feature>
<keyword evidence="5 7" id="KW-0472">Membrane</keyword>
<evidence type="ECO:0000256" key="5">
    <source>
        <dbReference type="ARBA" id="ARBA00023136"/>
    </source>
</evidence>
<dbReference type="Pfam" id="PF03706">
    <property type="entry name" value="LPG_synthase_TM"/>
    <property type="match status" value="1"/>
</dbReference>
<feature type="transmembrane region" description="Helical" evidence="7">
    <location>
        <begin position="127"/>
        <end position="147"/>
    </location>
</feature>
<dbReference type="EMBL" id="JAGSHT010000001">
    <property type="protein sequence ID" value="MBZ2194656.1"/>
    <property type="molecule type" value="Genomic_DNA"/>
</dbReference>
<feature type="region of interest" description="Disordered" evidence="6">
    <location>
        <begin position="1"/>
        <end position="51"/>
    </location>
</feature>
<feature type="transmembrane region" description="Helical" evidence="7">
    <location>
        <begin position="194"/>
        <end position="212"/>
    </location>
</feature>
<evidence type="ECO:0000256" key="6">
    <source>
        <dbReference type="SAM" id="MobiDB-lite"/>
    </source>
</evidence>
<dbReference type="PANTHER" id="PTHR39087">
    <property type="entry name" value="UPF0104 MEMBRANE PROTEIN MJ1595"/>
    <property type="match status" value="1"/>
</dbReference>
<feature type="transmembrane region" description="Helical" evidence="7">
    <location>
        <begin position="742"/>
        <end position="762"/>
    </location>
</feature>
<feature type="transmembrane region" description="Helical" evidence="7">
    <location>
        <begin position="660"/>
        <end position="681"/>
    </location>
</feature>
<keyword evidence="2" id="KW-1003">Cell membrane</keyword>
<feature type="transmembrane region" description="Helical" evidence="7">
    <location>
        <begin position="55"/>
        <end position="74"/>
    </location>
</feature>
<dbReference type="PANTHER" id="PTHR39087:SF2">
    <property type="entry name" value="UPF0104 MEMBRANE PROTEIN MJ1595"/>
    <property type="match status" value="1"/>
</dbReference>